<reference evidence="1" key="1">
    <citation type="submission" date="2015-04" db="UniProtKB">
        <authorList>
            <consortium name="EnsemblPlants"/>
        </authorList>
    </citation>
    <scope>IDENTIFICATION</scope>
    <source>
        <strain evidence="1">SL10</strain>
    </source>
</reference>
<evidence type="ECO:0000313" key="2">
    <source>
        <dbReference type="Proteomes" id="UP000006591"/>
    </source>
</evidence>
<dbReference type="Proteomes" id="UP000006591">
    <property type="component" value="Chromosome 11"/>
</dbReference>
<dbReference type="HOGENOM" id="CLU_2501775_0_0_1"/>
<dbReference type="EnsemblPlants" id="ONIVA11G20750.1">
    <property type="protein sequence ID" value="ONIVA11G20750.1"/>
    <property type="gene ID" value="ONIVA11G20750"/>
</dbReference>
<dbReference type="AlphaFoldDB" id="A0A0E0J4N6"/>
<proteinExistence type="predicted"/>
<protein>
    <submittedName>
        <fullName evidence="1">Uncharacterized protein</fullName>
    </submittedName>
</protein>
<reference evidence="1" key="2">
    <citation type="submission" date="2018-04" db="EMBL/GenBank/DDBJ databases">
        <title>OnivRS2 (Oryza nivara Reference Sequence Version 2).</title>
        <authorList>
            <person name="Zhang J."/>
            <person name="Kudrna D."/>
            <person name="Lee S."/>
            <person name="Talag J."/>
            <person name="Rajasekar S."/>
            <person name="Welchert J."/>
            <person name="Hsing Y.-I."/>
            <person name="Wing R.A."/>
        </authorList>
    </citation>
    <scope>NUCLEOTIDE SEQUENCE [LARGE SCALE GENOMIC DNA]</scope>
    <source>
        <strain evidence="1">SL10</strain>
    </source>
</reference>
<organism evidence="1">
    <name type="scientific">Oryza nivara</name>
    <name type="common">Indian wild rice</name>
    <name type="synonym">Oryza sativa f. spontanea</name>
    <dbReference type="NCBI Taxonomy" id="4536"/>
    <lineage>
        <taxon>Eukaryota</taxon>
        <taxon>Viridiplantae</taxon>
        <taxon>Streptophyta</taxon>
        <taxon>Embryophyta</taxon>
        <taxon>Tracheophyta</taxon>
        <taxon>Spermatophyta</taxon>
        <taxon>Magnoliopsida</taxon>
        <taxon>Liliopsida</taxon>
        <taxon>Poales</taxon>
        <taxon>Poaceae</taxon>
        <taxon>BOP clade</taxon>
        <taxon>Oryzoideae</taxon>
        <taxon>Oryzeae</taxon>
        <taxon>Oryzinae</taxon>
        <taxon>Oryza</taxon>
    </lineage>
</organism>
<evidence type="ECO:0000313" key="1">
    <source>
        <dbReference type="EnsemblPlants" id="ONIVA11G20750.1"/>
    </source>
</evidence>
<accession>A0A0E0J4N6</accession>
<sequence length="86" mass="10072">MVEFVIDGDDLEFTLSYEEDELSFLFEKSNELMLKDQEMFQRQIENFGYAFIHGVKEVILTDDEDEEGCDILSDDDEDISIARHPN</sequence>
<name>A0A0E0J4N6_ORYNI</name>
<keyword evidence="2" id="KW-1185">Reference proteome</keyword>
<dbReference type="Gramene" id="ONIVA11G20750.1">
    <property type="protein sequence ID" value="ONIVA11G20750.1"/>
    <property type="gene ID" value="ONIVA11G20750"/>
</dbReference>